<protein>
    <recommendedName>
        <fullName evidence="4">PH domain-containing protein</fullName>
    </recommendedName>
</protein>
<proteinExistence type="predicted"/>
<feature type="compositionally biased region" description="Polar residues" evidence="1">
    <location>
        <begin position="505"/>
        <end position="525"/>
    </location>
</feature>
<gene>
    <name evidence="2" type="ORF">AXG93_698s1120</name>
</gene>
<reference evidence="2" key="1">
    <citation type="submission" date="2016-03" db="EMBL/GenBank/DDBJ databases">
        <title>Mechanisms controlling the formation of the plant cell surface in tip-growing cells are functionally conserved among land plants.</title>
        <authorList>
            <person name="Honkanen S."/>
            <person name="Jones V.A."/>
            <person name="Morieri G."/>
            <person name="Champion C."/>
            <person name="Hetherington A.J."/>
            <person name="Kelly S."/>
            <person name="Saint-Marcoux D."/>
            <person name="Proust H."/>
            <person name="Prescott H."/>
            <person name="Dolan L."/>
        </authorList>
    </citation>
    <scope>NUCLEOTIDE SEQUENCE [LARGE SCALE GENOMIC DNA]</scope>
    <source>
        <tissue evidence="2">Whole gametophyte</tissue>
    </source>
</reference>
<dbReference type="AlphaFoldDB" id="A0A176VG06"/>
<feature type="region of interest" description="Disordered" evidence="1">
    <location>
        <begin position="505"/>
        <end position="698"/>
    </location>
</feature>
<evidence type="ECO:0000313" key="2">
    <source>
        <dbReference type="EMBL" id="OAE19383.1"/>
    </source>
</evidence>
<feature type="region of interest" description="Disordered" evidence="1">
    <location>
        <begin position="387"/>
        <end position="414"/>
    </location>
</feature>
<feature type="compositionally biased region" description="Low complexity" evidence="1">
    <location>
        <begin position="554"/>
        <end position="570"/>
    </location>
</feature>
<dbReference type="Proteomes" id="UP000077202">
    <property type="component" value="Unassembled WGS sequence"/>
</dbReference>
<evidence type="ECO:0008006" key="4">
    <source>
        <dbReference type="Google" id="ProtNLM"/>
    </source>
</evidence>
<keyword evidence="3" id="KW-1185">Reference proteome</keyword>
<evidence type="ECO:0000256" key="1">
    <source>
        <dbReference type="SAM" id="MobiDB-lite"/>
    </source>
</evidence>
<comment type="caution">
    <text evidence="2">The sequence shown here is derived from an EMBL/GenBank/DDBJ whole genome shotgun (WGS) entry which is preliminary data.</text>
</comment>
<accession>A0A176VG06</accession>
<organism evidence="2 3">
    <name type="scientific">Marchantia polymorpha subsp. ruderalis</name>
    <dbReference type="NCBI Taxonomy" id="1480154"/>
    <lineage>
        <taxon>Eukaryota</taxon>
        <taxon>Viridiplantae</taxon>
        <taxon>Streptophyta</taxon>
        <taxon>Embryophyta</taxon>
        <taxon>Marchantiophyta</taxon>
        <taxon>Marchantiopsida</taxon>
        <taxon>Marchantiidae</taxon>
        <taxon>Marchantiales</taxon>
        <taxon>Marchantiaceae</taxon>
        <taxon>Marchantia</taxon>
    </lineage>
</organism>
<feature type="compositionally biased region" description="Low complexity" evidence="1">
    <location>
        <begin position="394"/>
        <end position="404"/>
    </location>
</feature>
<feature type="region of interest" description="Disordered" evidence="1">
    <location>
        <begin position="461"/>
        <end position="483"/>
    </location>
</feature>
<feature type="compositionally biased region" description="Basic and acidic residues" evidence="1">
    <location>
        <begin position="687"/>
        <end position="698"/>
    </location>
</feature>
<feature type="compositionally biased region" description="Low complexity" evidence="1">
    <location>
        <begin position="602"/>
        <end position="629"/>
    </location>
</feature>
<feature type="compositionally biased region" description="Low complexity" evidence="1">
    <location>
        <begin position="580"/>
        <end position="594"/>
    </location>
</feature>
<dbReference type="EMBL" id="LVLJ01003879">
    <property type="protein sequence ID" value="OAE19383.1"/>
    <property type="molecule type" value="Genomic_DNA"/>
</dbReference>
<name>A0A176VG06_MARPO</name>
<evidence type="ECO:0000313" key="3">
    <source>
        <dbReference type="Proteomes" id="UP000077202"/>
    </source>
</evidence>
<sequence>MSSKVGYQVKIRPVGETVAHNLVAAQQAGERYHVNISAFKDLLKILKIDVDLGGSVQKGEWNRSILEVDFTNGMIFLQDKDKIIAAQPFSDFKKFVVSGEEFEDNLVSIRFTGQQWQIMTQNSAEKACLLHLLQCVSKDTSAEEALTSANPGTLGLVGTSSNLCVSVFKYIMKYAHVGRVGKSDKKSKLGALSFSLTCSLFSAFFAMSCLGRVLNPNLPGQHVRYVTSLMGASVRMLRGLEFELLVPGTKTLSFIPENVEEATGWMGALERSVEIAQQLLAGQPYEQPDQNASNMYPGMNPGMNAGMMPGMSGGGGGFIQSSNQNFGAYTNPQDSRNLQQRIMGGMGGGFYQSSSQGKPLLGVTTHVSNSTPFGVTAPYTGNFQAAMGQGGGNFQNSNNQPQGNVGFQRSPGMLQQLGPSTSMQGQGGVMGQNIAGPSTSYNQPQGNFNVQTAYNTGMTQGAGQGLQQGWSQGQQNQNVPPGETGVRMIRRATQTLREFNNNMDQFLATPSSPGYSGAAPQSQNSGYGGASPQAQGPGYGRGAPQTQFQGYGGPQQAQGPGYGRGAPQAQVQGYGRGGPQAQNQGFVGAQQGQVQGYGGGAPQAQNQGFGGAQQAPAFGGGAPQMQAPGYGRGVPQMQSPGYGRGAPQMQNPGYGRSNPMVPNQGPRLQQQFQGPQPGISPASTSAEWREFTSPDGRT</sequence>
<feature type="compositionally biased region" description="Low complexity" evidence="1">
    <location>
        <begin position="467"/>
        <end position="477"/>
    </location>
</feature>